<organism evidence="1 2">
    <name type="scientific">Zymoseptoria tritici (strain CBS 115943 / IPO323)</name>
    <name type="common">Speckled leaf blotch fungus</name>
    <name type="synonym">Septoria tritici</name>
    <dbReference type="NCBI Taxonomy" id="336722"/>
    <lineage>
        <taxon>Eukaryota</taxon>
        <taxon>Fungi</taxon>
        <taxon>Dikarya</taxon>
        <taxon>Ascomycota</taxon>
        <taxon>Pezizomycotina</taxon>
        <taxon>Dothideomycetes</taxon>
        <taxon>Dothideomycetidae</taxon>
        <taxon>Mycosphaerellales</taxon>
        <taxon>Mycosphaerellaceae</taxon>
        <taxon>Zymoseptoria</taxon>
    </lineage>
</organism>
<sequence length="54" mass="6206">MLKCLQIQKGHASCLDYRVLVPIEIRADTGNCSVPIRMNLKVRVTLHGRMDFQH</sequence>
<dbReference type="RefSeq" id="XP_003856723.1">
    <property type="nucleotide sequence ID" value="XM_003856675.1"/>
</dbReference>
<dbReference type="InParanoid" id="F9WYL5"/>
<keyword evidence="2" id="KW-1185">Reference proteome</keyword>
<dbReference type="KEGG" id="ztr:MYCGRDRAFT_102887"/>
<dbReference type="AlphaFoldDB" id="F9WYL5"/>
<evidence type="ECO:0000313" key="2">
    <source>
        <dbReference type="Proteomes" id="UP000008062"/>
    </source>
</evidence>
<proteinExistence type="predicted"/>
<protein>
    <submittedName>
        <fullName evidence="1">Uncharacterized protein</fullName>
    </submittedName>
</protein>
<dbReference type="GeneID" id="13398667"/>
<name>F9WYL5_ZYMTI</name>
<dbReference type="EMBL" id="CM001196">
    <property type="protein sequence ID" value="EGP91699.1"/>
    <property type="molecule type" value="Genomic_DNA"/>
</dbReference>
<gene>
    <name evidence="1" type="ORF">MYCGRDRAFT_102887</name>
</gene>
<evidence type="ECO:0000313" key="1">
    <source>
        <dbReference type="EMBL" id="EGP91699.1"/>
    </source>
</evidence>
<reference evidence="1 2" key="1">
    <citation type="journal article" date="2011" name="PLoS Genet.">
        <title>Finished genome of the fungal wheat pathogen Mycosphaerella graminicola reveals dispensome structure, chromosome plasticity, and stealth pathogenesis.</title>
        <authorList>
            <person name="Goodwin S.B."/>
            <person name="Ben M'barek S."/>
            <person name="Dhillon B."/>
            <person name="Wittenberg A.H.J."/>
            <person name="Crane C.F."/>
            <person name="Hane J.K."/>
            <person name="Foster A.J."/>
            <person name="Van der Lee T.A.J."/>
            <person name="Grimwood J."/>
            <person name="Aerts A."/>
            <person name="Antoniw J."/>
            <person name="Bailey A."/>
            <person name="Bluhm B."/>
            <person name="Bowler J."/>
            <person name="Bristow J."/>
            <person name="van der Burgt A."/>
            <person name="Canto-Canche B."/>
            <person name="Churchill A.C.L."/>
            <person name="Conde-Ferraez L."/>
            <person name="Cools H.J."/>
            <person name="Coutinho P.M."/>
            <person name="Csukai M."/>
            <person name="Dehal P."/>
            <person name="De Wit P."/>
            <person name="Donzelli B."/>
            <person name="van de Geest H.C."/>
            <person name="van Ham R.C.H.J."/>
            <person name="Hammond-Kosack K.E."/>
            <person name="Henrissat B."/>
            <person name="Kilian A."/>
            <person name="Kobayashi A.K."/>
            <person name="Koopmann E."/>
            <person name="Kourmpetis Y."/>
            <person name="Kuzniar A."/>
            <person name="Lindquist E."/>
            <person name="Lombard V."/>
            <person name="Maliepaard C."/>
            <person name="Martins N."/>
            <person name="Mehrabi R."/>
            <person name="Nap J.P.H."/>
            <person name="Ponomarenko A."/>
            <person name="Rudd J.J."/>
            <person name="Salamov A."/>
            <person name="Schmutz J."/>
            <person name="Schouten H.J."/>
            <person name="Shapiro H."/>
            <person name="Stergiopoulos I."/>
            <person name="Torriani S.F.F."/>
            <person name="Tu H."/>
            <person name="de Vries R.P."/>
            <person name="Waalwijk C."/>
            <person name="Ware S.B."/>
            <person name="Wiebenga A."/>
            <person name="Zwiers L.-H."/>
            <person name="Oliver R.P."/>
            <person name="Grigoriev I.V."/>
            <person name="Kema G.H.J."/>
        </authorList>
    </citation>
    <scope>NUCLEOTIDE SEQUENCE [LARGE SCALE GENOMIC DNA]</scope>
    <source>
        <strain evidence="2">CBS 115943 / IPO323</strain>
    </source>
</reference>
<accession>F9WYL5</accession>
<dbReference type="HOGENOM" id="CLU_3052149_0_0_1"/>
<dbReference type="Proteomes" id="UP000008062">
    <property type="component" value="Chromosome 1"/>
</dbReference>